<reference evidence="3" key="1">
    <citation type="journal article" date="2019" name="Int. J. Syst. Evol. Microbiol.">
        <title>The Global Catalogue of Microorganisms (GCM) 10K type strain sequencing project: providing services to taxonomists for standard genome sequencing and annotation.</title>
        <authorList>
            <consortium name="The Broad Institute Genomics Platform"/>
            <consortium name="The Broad Institute Genome Sequencing Center for Infectious Disease"/>
            <person name="Wu L."/>
            <person name="Ma J."/>
        </authorList>
    </citation>
    <scope>NUCLEOTIDE SEQUENCE [LARGE SCALE GENOMIC DNA]</scope>
    <source>
        <strain evidence="3">JCM 32206</strain>
    </source>
</reference>
<dbReference type="Pfam" id="PF14542">
    <property type="entry name" value="Acetyltransf_CG"/>
    <property type="match status" value="1"/>
</dbReference>
<comment type="caution">
    <text evidence="2">The sequence shown here is derived from an EMBL/GenBank/DDBJ whole genome shotgun (WGS) entry which is preliminary data.</text>
</comment>
<organism evidence="2 3">
    <name type="scientific">Rhodococcus olei</name>
    <dbReference type="NCBI Taxonomy" id="2161675"/>
    <lineage>
        <taxon>Bacteria</taxon>
        <taxon>Bacillati</taxon>
        <taxon>Actinomycetota</taxon>
        <taxon>Actinomycetes</taxon>
        <taxon>Mycobacteriales</taxon>
        <taxon>Nocardiaceae</taxon>
        <taxon>Rhodococcus</taxon>
    </lineage>
</organism>
<evidence type="ECO:0000313" key="2">
    <source>
        <dbReference type="EMBL" id="GAA4487145.1"/>
    </source>
</evidence>
<dbReference type="SUPFAM" id="SSF55729">
    <property type="entry name" value="Acyl-CoA N-acyltransferases (Nat)"/>
    <property type="match status" value="1"/>
</dbReference>
<keyword evidence="3" id="KW-1185">Reference proteome</keyword>
<protein>
    <recommendedName>
        <fullName evidence="1">N-acetyltransferase domain-containing protein</fullName>
    </recommendedName>
</protein>
<evidence type="ECO:0000259" key="1">
    <source>
        <dbReference type="PROSITE" id="PS51729"/>
    </source>
</evidence>
<dbReference type="PANTHER" id="PTHR31435:SF10">
    <property type="entry name" value="BSR4717 PROTEIN"/>
    <property type="match status" value="1"/>
</dbReference>
<accession>A0ABP8PIV2</accession>
<feature type="domain" description="N-acetyltransferase" evidence="1">
    <location>
        <begin position="11"/>
        <end position="111"/>
    </location>
</feature>
<evidence type="ECO:0000313" key="3">
    <source>
        <dbReference type="Proteomes" id="UP001501183"/>
    </source>
</evidence>
<dbReference type="Gene3D" id="3.40.630.30">
    <property type="match status" value="1"/>
</dbReference>
<dbReference type="Proteomes" id="UP001501183">
    <property type="component" value="Unassembled WGS sequence"/>
</dbReference>
<dbReference type="InterPro" id="IPR031165">
    <property type="entry name" value="GNAT_YJDJ"/>
</dbReference>
<sequence>MIADTPTAEVTNNAAQSRFELWLNGDLVGILGYYDLDTNGGTIRTKRTTAAPVVSFLHTVIVEDFGHRGLAAVMVRRALDAAREYGWRVRPVCTYLQRFVAANPDYRDMLVPV</sequence>
<dbReference type="InterPro" id="IPR016181">
    <property type="entry name" value="Acyl_CoA_acyltransferase"/>
</dbReference>
<dbReference type="PANTHER" id="PTHR31435">
    <property type="entry name" value="PROTEIN NATD1"/>
    <property type="match status" value="1"/>
</dbReference>
<dbReference type="RefSeq" id="WP_345350568.1">
    <property type="nucleotide sequence ID" value="NZ_BAABFB010000066.1"/>
</dbReference>
<dbReference type="EMBL" id="BAABFB010000066">
    <property type="protein sequence ID" value="GAA4487145.1"/>
    <property type="molecule type" value="Genomic_DNA"/>
</dbReference>
<name>A0ABP8PIV2_9NOCA</name>
<dbReference type="InterPro" id="IPR045057">
    <property type="entry name" value="Gcn5-rel_NAT"/>
</dbReference>
<proteinExistence type="predicted"/>
<gene>
    <name evidence="2" type="ORF">GCM10023094_45060</name>
</gene>
<dbReference type="PROSITE" id="PS51729">
    <property type="entry name" value="GNAT_YJDJ"/>
    <property type="match status" value="1"/>
</dbReference>